<keyword evidence="3" id="KW-1185">Reference proteome</keyword>
<evidence type="ECO:0000256" key="1">
    <source>
        <dbReference type="SAM" id="SignalP"/>
    </source>
</evidence>
<dbReference type="AlphaFoldDB" id="A0AAV5UBH4"/>
<keyword evidence="1" id="KW-0732">Signal</keyword>
<gene>
    <name evidence="2" type="ORF">PENTCL1PPCAC_25633</name>
</gene>
<sequence length="75" mass="7840">DEIMKEEVFLFLTLSLLSLDATPLSDIINCLGNGTKCGVEESARPSIPNDVILSSGSLPSLNIADADQDSISSSA</sequence>
<feature type="non-terminal residue" evidence="2">
    <location>
        <position position="75"/>
    </location>
</feature>
<name>A0AAV5UBH4_9BILA</name>
<feature type="non-terminal residue" evidence="2">
    <location>
        <position position="1"/>
    </location>
</feature>
<dbReference type="Proteomes" id="UP001432027">
    <property type="component" value="Unassembled WGS sequence"/>
</dbReference>
<organism evidence="2 3">
    <name type="scientific">Pristionchus entomophagus</name>
    <dbReference type="NCBI Taxonomy" id="358040"/>
    <lineage>
        <taxon>Eukaryota</taxon>
        <taxon>Metazoa</taxon>
        <taxon>Ecdysozoa</taxon>
        <taxon>Nematoda</taxon>
        <taxon>Chromadorea</taxon>
        <taxon>Rhabditida</taxon>
        <taxon>Rhabditina</taxon>
        <taxon>Diplogasteromorpha</taxon>
        <taxon>Diplogasteroidea</taxon>
        <taxon>Neodiplogasteridae</taxon>
        <taxon>Pristionchus</taxon>
    </lineage>
</organism>
<protein>
    <submittedName>
        <fullName evidence="2">Uncharacterized protein</fullName>
    </submittedName>
</protein>
<reference evidence="2" key="1">
    <citation type="submission" date="2023-10" db="EMBL/GenBank/DDBJ databases">
        <title>Genome assembly of Pristionchus species.</title>
        <authorList>
            <person name="Yoshida K."/>
            <person name="Sommer R.J."/>
        </authorList>
    </citation>
    <scope>NUCLEOTIDE SEQUENCE</scope>
    <source>
        <strain evidence="2">RS0144</strain>
    </source>
</reference>
<proteinExistence type="predicted"/>
<feature type="signal peptide" evidence="1">
    <location>
        <begin position="1"/>
        <end position="21"/>
    </location>
</feature>
<evidence type="ECO:0000313" key="2">
    <source>
        <dbReference type="EMBL" id="GMT03459.1"/>
    </source>
</evidence>
<feature type="chain" id="PRO_5043596354" evidence="1">
    <location>
        <begin position="22"/>
        <end position="75"/>
    </location>
</feature>
<evidence type="ECO:0000313" key="3">
    <source>
        <dbReference type="Proteomes" id="UP001432027"/>
    </source>
</evidence>
<comment type="caution">
    <text evidence="2">The sequence shown here is derived from an EMBL/GenBank/DDBJ whole genome shotgun (WGS) entry which is preliminary data.</text>
</comment>
<accession>A0AAV5UBH4</accession>
<dbReference type="EMBL" id="BTSX01000006">
    <property type="protein sequence ID" value="GMT03459.1"/>
    <property type="molecule type" value="Genomic_DNA"/>
</dbReference>